<feature type="domain" description="DUF6697" evidence="2">
    <location>
        <begin position="157"/>
        <end position="366"/>
    </location>
</feature>
<accession>A0A1M2VJ72</accession>
<evidence type="ECO:0000259" key="2">
    <source>
        <dbReference type="Pfam" id="PF20411"/>
    </source>
</evidence>
<sequence length="433" mass="49136">MPVDQLWDGHPLPRARIEVVLLRNIDIKRRREMALRQARATAAAAAAGEQGSHAQGREPTQDQENVPPGGDAQVFVKVEPSDDADLKPQNFMALDQLSPNESRAALRAAVEDLKNPRVKVKAEMQLSDEVLLDALSWEGLNHRYPIPVPPEIAEFPFRRDYISSLYGGNTQDLYPKIGKEHLEWHGLEDWAFLSLAYNPHVPTRPGYSGLSFGGGWRRGERVERVFVGIGPCKWVYMGQYKVKIGKPLTTTAFKAQKPIVRRTWARGILRKDWGRSWCTSIWLRRGKGVDYKPTKEEWDDASSQIKEIRATMTEEDIMSAFDAGDEVHSKVTNHDDILTRSDFQVMWTYTMTCVGYDEEFVRCLARNADRFIPKEKKSKKSTKDNQKEKKGTGSKRKIIALTSDSDNDGEDDSEIRDAGSESGLVHRIFVHIK</sequence>
<dbReference type="OMA" id="TWANGIL"/>
<organism evidence="3 4">
    <name type="scientific">Trametes pubescens</name>
    <name type="common">White-rot fungus</name>
    <dbReference type="NCBI Taxonomy" id="154538"/>
    <lineage>
        <taxon>Eukaryota</taxon>
        <taxon>Fungi</taxon>
        <taxon>Dikarya</taxon>
        <taxon>Basidiomycota</taxon>
        <taxon>Agaricomycotina</taxon>
        <taxon>Agaricomycetes</taxon>
        <taxon>Polyporales</taxon>
        <taxon>Polyporaceae</taxon>
        <taxon>Trametes</taxon>
    </lineage>
</organism>
<dbReference type="EMBL" id="MNAD01001155">
    <property type="protein sequence ID" value="OJT07627.1"/>
    <property type="molecule type" value="Genomic_DNA"/>
</dbReference>
<evidence type="ECO:0000256" key="1">
    <source>
        <dbReference type="SAM" id="MobiDB-lite"/>
    </source>
</evidence>
<dbReference type="STRING" id="154538.A0A1M2VJ72"/>
<evidence type="ECO:0000313" key="3">
    <source>
        <dbReference type="EMBL" id="OJT07627.1"/>
    </source>
</evidence>
<proteinExistence type="predicted"/>
<reference evidence="3 4" key="1">
    <citation type="submission" date="2016-10" db="EMBL/GenBank/DDBJ databases">
        <title>Genome sequence of the basidiomycete white-rot fungus Trametes pubescens.</title>
        <authorList>
            <person name="Makela M.R."/>
            <person name="Granchi Z."/>
            <person name="Peng M."/>
            <person name="De Vries R.P."/>
            <person name="Grigoriev I."/>
            <person name="Riley R."/>
            <person name="Hilden K."/>
        </authorList>
    </citation>
    <scope>NUCLEOTIDE SEQUENCE [LARGE SCALE GENOMIC DNA]</scope>
    <source>
        <strain evidence="3 4">FBCC735</strain>
    </source>
</reference>
<dbReference type="AlphaFoldDB" id="A0A1M2VJ72"/>
<feature type="compositionally biased region" description="Basic and acidic residues" evidence="1">
    <location>
        <begin position="374"/>
        <end position="391"/>
    </location>
</feature>
<name>A0A1M2VJ72_TRAPU</name>
<feature type="compositionally biased region" description="Acidic residues" evidence="1">
    <location>
        <begin position="405"/>
        <end position="414"/>
    </location>
</feature>
<dbReference type="Proteomes" id="UP000184267">
    <property type="component" value="Unassembled WGS sequence"/>
</dbReference>
<protein>
    <recommendedName>
        <fullName evidence="2">DUF6697 domain-containing protein</fullName>
    </recommendedName>
</protein>
<dbReference type="Pfam" id="PF20411">
    <property type="entry name" value="DUF6697"/>
    <property type="match status" value="1"/>
</dbReference>
<comment type="caution">
    <text evidence="3">The sequence shown here is derived from an EMBL/GenBank/DDBJ whole genome shotgun (WGS) entry which is preliminary data.</text>
</comment>
<dbReference type="OrthoDB" id="3176940at2759"/>
<feature type="region of interest" description="Disordered" evidence="1">
    <location>
        <begin position="41"/>
        <end position="72"/>
    </location>
</feature>
<gene>
    <name evidence="3" type="ORF">TRAPUB_1533</name>
</gene>
<keyword evidence="4" id="KW-1185">Reference proteome</keyword>
<feature type="region of interest" description="Disordered" evidence="1">
    <location>
        <begin position="374"/>
        <end position="418"/>
    </location>
</feature>
<dbReference type="InterPro" id="IPR046520">
    <property type="entry name" value="DUF6697"/>
</dbReference>
<evidence type="ECO:0000313" key="4">
    <source>
        <dbReference type="Proteomes" id="UP000184267"/>
    </source>
</evidence>